<comment type="caution">
    <text evidence="3">The sequence shown here is derived from an EMBL/GenBank/DDBJ whole genome shotgun (WGS) entry which is preliminary data.</text>
</comment>
<evidence type="ECO:0000313" key="4">
    <source>
        <dbReference type="Proteomes" id="UP000295375"/>
    </source>
</evidence>
<keyword evidence="4" id="KW-1185">Reference proteome</keyword>
<keyword evidence="1" id="KW-0812">Transmembrane</keyword>
<feature type="domain" description="ORC1/DEAH AAA+ ATPase" evidence="2">
    <location>
        <begin position="43"/>
        <end position="172"/>
    </location>
</feature>
<sequence length="300" mass="33731">MIRYQEFFGLNAAPFSLTPDTRFFCALTPHVQALNVLMVALSQHEGFIKITGEVGSGKTLLCRMLLNRLHGHQPYAYIANPALSPTAFKMQLASELGLKLEQDSEAQLNGKIERQLLALNQHGHPVVLVIDEAQALPLETLETLRLFSNLETETGKLLHIVLFGQPELDKKLQQPSVRQLLQRIAFSYQLKRLHQHEVQHYLQHRLHIAGYQGKPVFGVLASASLRFFSRGAPRLVNILAQKCLLLAYAGQRQQVRMRDTWKAALDTDSARLRLIRLLRPLAMLFALGSASAALAFWSLS</sequence>
<dbReference type="SUPFAM" id="SSF52540">
    <property type="entry name" value="P-loop containing nucleoside triphosphate hydrolases"/>
    <property type="match status" value="1"/>
</dbReference>
<feature type="transmembrane region" description="Helical" evidence="1">
    <location>
        <begin position="281"/>
        <end position="299"/>
    </location>
</feature>
<dbReference type="InterPro" id="IPR027417">
    <property type="entry name" value="P-loop_NTPase"/>
</dbReference>
<dbReference type="AlphaFoldDB" id="A0A4R6V2U0"/>
<proteinExistence type="predicted"/>
<evidence type="ECO:0000256" key="1">
    <source>
        <dbReference type="SAM" id="Phobius"/>
    </source>
</evidence>
<protein>
    <submittedName>
        <fullName evidence="3">Type II secretion system protein A</fullName>
    </submittedName>
</protein>
<dbReference type="InterPro" id="IPR049945">
    <property type="entry name" value="AAA_22"/>
</dbReference>
<dbReference type="PANTHER" id="PTHR35894">
    <property type="entry name" value="GENERAL SECRETION PATHWAY PROTEIN A-RELATED"/>
    <property type="match status" value="1"/>
</dbReference>
<keyword evidence="1" id="KW-1133">Transmembrane helix</keyword>
<dbReference type="OrthoDB" id="9780149at2"/>
<dbReference type="Pfam" id="PF13401">
    <property type="entry name" value="AAA_22"/>
    <property type="match status" value="1"/>
</dbReference>
<keyword evidence="1" id="KW-0472">Membrane</keyword>
<dbReference type="PANTHER" id="PTHR35894:SF7">
    <property type="entry name" value="GENERAL SECRETION PATHWAY PROTEIN A-RELATED"/>
    <property type="match status" value="1"/>
</dbReference>
<gene>
    <name evidence="3" type="ORF">EV696_102115</name>
</gene>
<reference evidence="3 4" key="1">
    <citation type="submission" date="2019-03" db="EMBL/GenBank/DDBJ databases">
        <title>Genomic Encyclopedia of Type Strains, Phase IV (KMG-IV): sequencing the most valuable type-strain genomes for metagenomic binning, comparative biology and taxonomic classification.</title>
        <authorList>
            <person name="Goeker M."/>
        </authorList>
    </citation>
    <scope>NUCLEOTIDE SEQUENCE [LARGE SCALE GENOMIC DNA]</scope>
    <source>
        <strain evidence="3 4">DSM 103792</strain>
    </source>
</reference>
<organism evidence="3 4">
    <name type="scientific">Permianibacter aggregans</name>
    <dbReference type="NCBI Taxonomy" id="1510150"/>
    <lineage>
        <taxon>Bacteria</taxon>
        <taxon>Pseudomonadati</taxon>
        <taxon>Pseudomonadota</taxon>
        <taxon>Gammaproteobacteria</taxon>
        <taxon>Pseudomonadales</taxon>
        <taxon>Pseudomonadaceae</taxon>
        <taxon>Permianibacter</taxon>
    </lineage>
</organism>
<evidence type="ECO:0000259" key="2">
    <source>
        <dbReference type="Pfam" id="PF13401"/>
    </source>
</evidence>
<dbReference type="Proteomes" id="UP000295375">
    <property type="component" value="Unassembled WGS sequence"/>
</dbReference>
<dbReference type="Gene3D" id="3.40.50.300">
    <property type="entry name" value="P-loop containing nucleotide triphosphate hydrolases"/>
    <property type="match status" value="1"/>
</dbReference>
<dbReference type="CDD" id="cd00009">
    <property type="entry name" value="AAA"/>
    <property type="match status" value="1"/>
</dbReference>
<dbReference type="InterPro" id="IPR052026">
    <property type="entry name" value="ExeA_AAA_ATPase_DNA-bind"/>
</dbReference>
<accession>A0A4R6V2U0</accession>
<name>A0A4R6V2U0_9GAMM</name>
<evidence type="ECO:0000313" key="3">
    <source>
        <dbReference type="EMBL" id="TDQ50434.1"/>
    </source>
</evidence>
<dbReference type="EMBL" id="SNYM01000002">
    <property type="protein sequence ID" value="TDQ50434.1"/>
    <property type="molecule type" value="Genomic_DNA"/>
</dbReference>
<dbReference type="GO" id="GO:0016887">
    <property type="term" value="F:ATP hydrolysis activity"/>
    <property type="evidence" value="ECO:0007669"/>
    <property type="project" value="InterPro"/>
</dbReference>
<dbReference type="RefSeq" id="WP_133587591.1">
    <property type="nucleotide sequence ID" value="NZ_CP037953.1"/>
</dbReference>